<dbReference type="EMBL" id="JBJKFK010001518">
    <property type="protein sequence ID" value="KAL3312875.1"/>
    <property type="molecule type" value="Genomic_DNA"/>
</dbReference>
<evidence type="ECO:0000256" key="1">
    <source>
        <dbReference type="ARBA" id="ARBA00006576"/>
    </source>
</evidence>
<evidence type="ECO:0000259" key="10">
    <source>
        <dbReference type="PROSITE" id="PS51747"/>
    </source>
</evidence>
<dbReference type="Pfam" id="PF00383">
    <property type="entry name" value="dCMP_cyt_deam_1"/>
    <property type="match status" value="1"/>
</dbReference>
<feature type="domain" description="CMP/dCMP-type deaminase" evidence="10">
    <location>
        <begin position="1"/>
        <end position="92"/>
    </location>
</feature>
<evidence type="ECO:0000256" key="8">
    <source>
        <dbReference type="PIRSR" id="PIRSR006019-1"/>
    </source>
</evidence>
<keyword evidence="3" id="KW-0545">Nucleotide biosynthesis</keyword>
<dbReference type="Proteomes" id="UP001626550">
    <property type="component" value="Unassembled WGS sequence"/>
</dbReference>
<feature type="binding site" evidence="9">
    <location>
        <position position="38"/>
    </location>
    <ligand>
        <name>Zn(2+)</name>
        <dbReference type="ChEBI" id="CHEBI:29105"/>
        <note>catalytic</note>
    </ligand>
</feature>
<dbReference type="PROSITE" id="PS00903">
    <property type="entry name" value="CYT_DCMP_DEAMINASES_1"/>
    <property type="match status" value="1"/>
</dbReference>
<evidence type="ECO:0000313" key="11">
    <source>
        <dbReference type="EMBL" id="KAL3312875.1"/>
    </source>
</evidence>
<keyword evidence="2 9" id="KW-0479">Metal-binding</keyword>
<dbReference type="SUPFAM" id="SSF53927">
    <property type="entry name" value="Cytidine deaminase-like"/>
    <property type="match status" value="1"/>
</dbReference>
<dbReference type="PIRSF" id="PIRSF006019">
    <property type="entry name" value="dCMP_deaminase"/>
    <property type="match status" value="1"/>
</dbReference>
<protein>
    <recommendedName>
        <fullName evidence="7">dCMP deaminase</fullName>
        <ecNumber evidence="6">3.5.4.12</ecNumber>
    </recommendedName>
    <alternativeName>
        <fullName evidence="7">dCMP deaminase</fullName>
    </alternativeName>
</protein>
<name>A0ABD2PZP2_9PLAT</name>
<comment type="cofactor">
    <cofactor evidence="9">
        <name>Zn(2+)</name>
        <dbReference type="ChEBI" id="CHEBI:29105"/>
    </cofactor>
</comment>
<feature type="active site" description="Proton donor" evidence="8">
    <location>
        <position position="40"/>
    </location>
</feature>
<keyword evidence="4" id="KW-0378">Hydrolase</keyword>
<evidence type="ECO:0000256" key="5">
    <source>
        <dbReference type="ARBA" id="ARBA00022833"/>
    </source>
</evidence>
<feature type="binding site" evidence="9">
    <location>
        <position position="64"/>
    </location>
    <ligand>
        <name>Zn(2+)</name>
        <dbReference type="ChEBI" id="CHEBI:29105"/>
        <note>catalytic</note>
    </ligand>
</feature>
<keyword evidence="5 9" id="KW-0862">Zinc</keyword>
<keyword evidence="12" id="KW-1185">Reference proteome</keyword>
<evidence type="ECO:0000256" key="6">
    <source>
        <dbReference type="ARBA" id="ARBA00038938"/>
    </source>
</evidence>
<evidence type="ECO:0000256" key="9">
    <source>
        <dbReference type="PIRSR" id="PIRSR006019-2"/>
    </source>
</evidence>
<gene>
    <name evidence="11" type="ORF">Ciccas_008527</name>
</gene>
<dbReference type="InterPro" id="IPR016192">
    <property type="entry name" value="APOBEC/CMP_deaminase_Zn-bd"/>
</dbReference>
<dbReference type="AlphaFoldDB" id="A0ABD2PZP2"/>
<sequence>MSIAFLSALRSKDPSTQVGACIVNDENKIVAVGYNVCHAELNAVLNSNTASLRGCTIYSTLFPCNECAKVIIQSGIKRVVFYKDDKKGTTSNDASKLMFERASINYAPYCSSGRLISFNL</sequence>
<dbReference type="PANTHER" id="PTHR11086">
    <property type="entry name" value="DEOXYCYTIDYLATE DEAMINASE-RELATED"/>
    <property type="match status" value="1"/>
</dbReference>
<dbReference type="InterPro" id="IPR016473">
    <property type="entry name" value="dCMP_deaminase"/>
</dbReference>
<evidence type="ECO:0000256" key="4">
    <source>
        <dbReference type="ARBA" id="ARBA00022801"/>
    </source>
</evidence>
<evidence type="ECO:0000256" key="7">
    <source>
        <dbReference type="ARBA" id="ARBA00041763"/>
    </source>
</evidence>
<proteinExistence type="inferred from homology"/>
<dbReference type="InterPro" id="IPR016193">
    <property type="entry name" value="Cytidine_deaminase-like"/>
</dbReference>
<accession>A0ABD2PZP2</accession>
<dbReference type="EC" id="3.5.4.12" evidence="6"/>
<evidence type="ECO:0000256" key="3">
    <source>
        <dbReference type="ARBA" id="ARBA00022727"/>
    </source>
</evidence>
<organism evidence="11 12">
    <name type="scientific">Cichlidogyrus casuarinus</name>
    <dbReference type="NCBI Taxonomy" id="1844966"/>
    <lineage>
        <taxon>Eukaryota</taxon>
        <taxon>Metazoa</taxon>
        <taxon>Spiralia</taxon>
        <taxon>Lophotrochozoa</taxon>
        <taxon>Platyhelminthes</taxon>
        <taxon>Monogenea</taxon>
        <taxon>Monopisthocotylea</taxon>
        <taxon>Dactylogyridea</taxon>
        <taxon>Ancyrocephalidae</taxon>
        <taxon>Cichlidogyrus</taxon>
    </lineage>
</organism>
<feature type="binding site" evidence="9">
    <location>
        <position position="67"/>
    </location>
    <ligand>
        <name>Zn(2+)</name>
        <dbReference type="ChEBI" id="CHEBI:29105"/>
        <note>catalytic</note>
    </ligand>
</feature>
<dbReference type="InterPro" id="IPR002125">
    <property type="entry name" value="CMP_dCMP_dom"/>
</dbReference>
<dbReference type="PANTHER" id="PTHR11086:SF18">
    <property type="entry name" value="DEOXYCYTIDYLATE DEAMINASE"/>
    <property type="match status" value="1"/>
</dbReference>
<evidence type="ECO:0000256" key="2">
    <source>
        <dbReference type="ARBA" id="ARBA00022723"/>
    </source>
</evidence>
<dbReference type="PROSITE" id="PS51747">
    <property type="entry name" value="CYT_DCMP_DEAMINASES_2"/>
    <property type="match status" value="1"/>
</dbReference>
<comment type="caution">
    <text evidence="11">The sequence shown here is derived from an EMBL/GenBank/DDBJ whole genome shotgun (WGS) entry which is preliminary data.</text>
</comment>
<dbReference type="InterPro" id="IPR015517">
    <property type="entry name" value="dCMP_deaminase-rel"/>
</dbReference>
<dbReference type="GO" id="GO:0016787">
    <property type="term" value="F:hydrolase activity"/>
    <property type="evidence" value="ECO:0007669"/>
    <property type="project" value="UniProtKB-KW"/>
</dbReference>
<comment type="similarity">
    <text evidence="1">Belongs to the cytidine and deoxycytidylate deaminase family.</text>
</comment>
<dbReference type="GO" id="GO:0046872">
    <property type="term" value="F:metal ion binding"/>
    <property type="evidence" value="ECO:0007669"/>
    <property type="project" value="UniProtKB-KW"/>
</dbReference>
<evidence type="ECO:0000313" key="12">
    <source>
        <dbReference type="Proteomes" id="UP001626550"/>
    </source>
</evidence>
<dbReference type="Gene3D" id="3.40.140.10">
    <property type="entry name" value="Cytidine Deaminase, domain 2"/>
    <property type="match status" value="1"/>
</dbReference>
<reference evidence="11 12" key="1">
    <citation type="submission" date="2024-11" db="EMBL/GenBank/DDBJ databases">
        <title>Adaptive evolution of stress response genes in parasites aligns with host niche diversity.</title>
        <authorList>
            <person name="Hahn C."/>
            <person name="Resl P."/>
        </authorList>
    </citation>
    <scope>NUCLEOTIDE SEQUENCE [LARGE SCALE GENOMIC DNA]</scope>
    <source>
        <strain evidence="11">EGGRZ-B1_66</strain>
        <tissue evidence="11">Body</tissue>
    </source>
</reference>